<dbReference type="RefSeq" id="WP_045797320.1">
    <property type="nucleotide sequence ID" value="NZ_LANP01000015.1"/>
</dbReference>
<dbReference type="STRING" id="1359168.OCHUTO_0660"/>
<feature type="transmembrane region" description="Helical" evidence="3">
    <location>
        <begin position="87"/>
        <end position="111"/>
    </location>
</feature>
<comment type="similarity">
    <text evidence="2 3">Belongs to the complex I subunit 6 family.</text>
</comment>
<dbReference type="EC" id="7.1.1.-" evidence="3"/>
<evidence type="ECO:0000313" key="4">
    <source>
        <dbReference type="EMBL" id="KJV55930.1"/>
    </source>
</evidence>
<dbReference type="NCBIfam" id="NF005164">
    <property type="entry name" value="PRK06638.1-4"/>
    <property type="match status" value="1"/>
</dbReference>
<name>A0A0F3MJK2_9RICK</name>
<keyword evidence="3" id="KW-0472">Membrane</keyword>
<keyword evidence="3" id="KW-0812">Transmembrane</keyword>
<dbReference type="AlphaFoldDB" id="A0A0F3MJK2"/>
<keyword evidence="3" id="KW-0520">NAD</keyword>
<feature type="transmembrane region" description="Helical" evidence="3">
    <location>
        <begin position="143"/>
        <end position="162"/>
    </location>
</feature>
<keyword evidence="5" id="KW-1185">Reference proteome</keyword>
<reference evidence="4 5" key="1">
    <citation type="submission" date="2015-02" db="EMBL/GenBank/DDBJ databases">
        <title>Genome Sequencing of Rickettsiales.</title>
        <authorList>
            <person name="Daugherty S.C."/>
            <person name="Su Q."/>
            <person name="Abolude K."/>
            <person name="Beier-Sexton M."/>
            <person name="Carlyon J.A."/>
            <person name="Carter R."/>
            <person name="Day N.P."/>
            <person name="Dumler S.J."/>
            <person name="Dyachenko V."/>
            <person name="Godinez A."/>
            <person name="Kurtti T.J."/>
            <person name="Lichay M."/>
            <person name="Mullins K.E."/>
            <person name="Ott S."/>
            <person name="Pappas-Brown V."/>
            <person name="Paris D.H."/>
            <person name="Patel P."/>
            <person name="Richards A.L."/>
            <person name="Sadzewicz L."/>
            <person name="Sears K."/>
            <person name="Seidman D."/>
            <person name="Sengamalay N."/>
            <person name="Stenos J."/>
            <person name="Tallon L.J."/>
            <person name="Vincent G."/>
            <person name="Fraser C.M."/>
            <person name="Munderloh U."/>
            <person name="Dunning-Hotopp J.C."/>
        </authorList>
    </citation>
    <scope>NUCLEOTIDE SEQUENCE [LARGE SCALE GENOMIC DNA]</scope>
    <source>
        <strain evidence="4 5">Fuller</strain>
    </source>
</reference>
<dbReference type="Gene3D" id="1.20.120.1200">
    <property type="entry name" value="NADH-ubiquinone/plastoquinone oxidoreductase chain 6, subunit NuoJ"/>
    <property type="match status" value="1"/>
</dbReference>
<keyword evidence="3" id="KW-1133">Transmembrane helix</keyword>
<dbReference type="GO" id="GO:0008137">
    <property type="term" value="F:NADH dehydrogenase (ubiquinone) activity"/>
    <property type="evidence" value="ECO:0007669"/>
    <property type="project" value="UniProtKB-UniRule"/>
</dbReference>
<accession>A0A0F3MJK2</accession>
<dbReference type="PATRIC" id="fig|1359168.3.peg.269"/>
<keyword evidence="3" id="KW-1003">Cell membrane</keyword>
<feature type="transmembrane region" description="Helical" evidence="3">
    <location>
        <begin position="6"/>
        <end position="21"/>
    </location>
</feature>
<gene>
    <name evidence="4" type="ORF">OCHUTO_0660</name>
</gene>
<dbReference type="PANTHER" id="PTHR33269">
    <property type="entry name" value="NADH-UBIQUINONE OXIDOREDUCTASE CHAIN 6"/>
    <property type="match status" value="1"/>
</dbReference>
<organism evidence="4 5">
    <name type="scientific">Orientia chuto str. Dubai</name>
    <dbReference type="NCBI Taxonomy" id="1359168"/>
    <lineage>
        <taxon>Bacteria</taxon>
        <taxon>Pseudomonadati</taxon>
        <taxon>Pseudomonadota</taxon>
        <taxon>Alphaproteobacteria</taxon>
        <taxon>Rickettsiales</taxon>
        <taxon>Rickettsiaceae</taxon>
        <taxon>Rickettsieae</taxon>
        <taxon>Orientia</taxon>
    </lineage>
</organism>
<dbReference type="GO" id="GO:0048038">
    <property type="term" value="F:quinone binding"/>
    <property type="evidence" value="ECO:0007669"/>
    <property type="project" value="UniProtKB-UniRule"/>
</dbReference>
<dbReference type="PANTHER" id="PTHR33269:SF17">
    <property type="entry name" value="NADH-UBIQUINONE OXIDOREDUCTASE CHAIN 6"/>
    <property type="match status" value="1"/>
</dbReference>
<dbReference type="InterPro" id="IPR042106">
    <property type="entry name" value="Nuo/plastoQ_OxRdtase_6_NuoJ"/>
</dbReference>
<feature type="transmembrane region" description="Helical" evidence="3">
    <location>
        <begin position="28"/>
        <end position="45"/>
    </location>
</feature>
<proteinExistence type="inferred from homology"/>
<sequence length="202" mass="22562">MLFFYLFSILALLGGIGVIISKNAVYAVLWLIFTFCNTAGLMILLGAEFLAFLLIIVYAGAVAILFLFVVMMLNIQSNTLDLVKQHTILNVPISIIVAFIFIIDLSIVIFINFKNYYPVHYYESSLGIKSIGKVLYTEYALPFQLSGAILLIAMIGCVVLTIRKRSEIKRQNHASQINRSRSSSIQVVQVEVNRGINDTDSN</sequence>
<evidence type="ECO:0000313" key="5">
    <source>
        <dbReference type="Proteomes" id="UP000033616"/>
    </source>
</evidence>
<dbReference type="OrthoDB" id="9795409at2"/>
<comment type="subcellular location">
    <subcellularLocation>
        <location evidence="3">Cell membrane</location>
        <topology evidence="3">Multi-pass membrane protein</topology>
    </subcellularLocation>
    <subcellularLocation>
        <location evidence="1">Membrane</location>
        <topology evidence="1">Multi-pass membrane protein</topology>
    </subcellularLocation>
</comment>
<evidence type="ECO:0000256" key="2">
    <source>
        <dbReference type="ARBA" id="ARBA00005698"/>
    </source>
</evidence>
<keyword evidence="3" id="KW-0874">Quinone</keyword>
<comment type="caution">
    <text evidence="4">The sequence shown here is derived from an EMBL/GenBank/DDBJ whole genome shotgun (WGS) entry which is preliminary data.</text>
</comment>
<keyword evidence="4" id="KW-0830">Ubiquinone</keyword>
<feature type="transmembrane region" description="Helical" evidence="3">
    <location>
        <begin position="51"/>
        <end position="75"/>
    </location>
</feature>
<evidence type="ECO:0000256" key="3">
    <source>
        <dbReference type="RuleBase" id="RU004429"/>
    </source>
</evidence>
<dbReference type="GO" id="GO:0005886">
    <property type="term" value="C:plasma membrane"/>
    <property type="evidence" value="ECO:0007669"/>
    <property type="project" value="UniProtKB-SubCell"/>
</dbReference>
<comment type="function">
    <text evidence="3">NDH-1 shuttles electrons from NADH, via FMN and iron-sulfur (Fe-S) centers, to quinones in the respiratory chain. Couples the redox reaction to proton translocation (for every two electrons transferred, four hydrogen ions are translocated across the cytoplasmic membrane), and thus conserves the redox energy in a proton gradient.</text>
</comment>
<dbReference type="Pfam" id="PF00499">
    <property type="entry name" value="Oxidored_q3"/>
    <property type="match status" value="1"/>
</dbReference>
<dbReference type="Proteomes" id="UP000033616">
    <property type="component" value="Unassembled WGS sequence"/>
</dbReference>
<protein>
    <recommendedName>
        <fullName evidence="3">NADH-quinone oxidoreductase subunit J</fullName>
        <ecNumber evidence="3">7.1.1.-</ecNumber>
    </recommendedName>
</protein>
<dbReference type="InterPro" id="IPR001457">
    <property type="entry name" value="NADH_UbQ/plastoQ_OxRdtase_su6"/>
</dbReference>
<dbReference type="EMBL" id="LANP01000015">
    <property type="protein sequence ID" value="KJV55930.1"/>
    <property type="molecule type" value="Genomic_DNA"/>
</dbReference>
<evidence type="ECO:0000256" key="1">
    <source>
        <dbReference type="ARBA" id="ARBA00004141"/>
    </source>
</evidence>
<comment type="catalytic activity">
    <reaction evidence="3">
        <text>a quinone + NADH + 5 H(+)(in) = a quinol + NAD(+) + 4 H(+)(out)</text>
        <dbReference type="Rhea" id="RHEA:57888"/>
        <dbReference type="ChEBI" id="CHEBI:15378"/>
        <dbReference type="ChEBI" id="CHEBI:24646"/>
        <dbReference type="ChEBI" id="CHEBI:57540"/>
        <dbReference type="ChEBI" id="CHEBI:57945"/>
        <dbReference type="ChEBI" id="CHEBI:132124"/>
    </reaction>
</comment>